<gene>
    <name evidence="1" type="ORF">FHS13_003306</name>
</gene>
<dbReference type="AlphaFoldDB" id="A0A841IYM6"/>
<evidence type="ECO:0000313" key="1">
    <source>
        <dbReference type="EMBL" id="MBB6121338.1"/>
    </source>
</evidence>
<organism evidence="1 2">
    <name type="scientific">Nocardiopsis algeriensis</name>
    <dbReference type="NCBI Taxonomy" id="1478215"/>
    <lineage>
        <taxon>Bacteria</taxon>
        <taxon>Bacillati</taxon>
        <taxon>Actinomycetota</taxon>
        <taxon>Actinomycetes</taxon>
        <taxon>Streptosporangiales</taxon>
        <taxon>Nocardiopsidaceae</taxon>
        <taxon>Nocardiopsis</taxon>
    </lineage>
</organism>
<protein>
    <submittedName>
        <fullName evidence="1">Uncharacterized protein</fullName>
    </submittedName>
</protein>
<comment type="caution">
    <text evidence="1">The sequence shown here is derived from an EMBL/GenBank/DDBJ whole genome shotgun (WGS) entry which is preliminary data.</text>
</comment>
<name>A0A841IYM6_9ACTN</name>
<keyword evidence="2" id="KW-1185">Reference proteome</keyword>
<reference evidence="1 2" key="1">
    <citation type="submission" date="2020-08" db="EMBL/GenBank/DDBJ databases">
        <title>Genomic Encyclopedia of Type Strains, Phase III (KMG-III): the genomes of soil and plant-associated and newly described type strains.</title>
        <authorList>
            <person name="Whitman W."/>
        </authorList>
    </citation>
    <scope>NUCLEOTIDE SEQUENCE [LARGE SCALE GENOMIC DNA]</scope>
    <source>
        <strain evidence="1 2">CECT 8712</strain>
    </source>
</reference>
<sequence>MLSLPSLSARGGPSGLLRDALPVSMLITVGDGFVLIHAGLRNNGNVTSLLSNIANL</sequence>
<dbReference type="Proteomes" id="UP000536604">
    <property type="component" value="Unassembled WGS sequence"/>
</dbReference>
<evidence type="ECO:0000313" key="2">
    <source>
        <dbReference type="Proteomes" id="UP000536604"/>
    </source>
</evidence>
<accession>A0A841IYM6</accession>
<proteinExistence type="predicted"/>
<dbReference type="EMBL" id="JACHJO010000009">
    <property type="protein sequence ID" value="MBB6121338.1"/>
    <property type="molecule type" value="Genomic_DNA"/>
</dbReference>